<dbReference type="Pfam" id="PF13229">
    <property type="entry name" value="Beta_helix"/>
    <property type="match status" value="1"/>
</dbReference>
<dbReference type="InterPro" id="IPR012334">
    <property type="entry name" value="Pectin_lyas_fold"/>
</dbReference>
<evidence type="ECO:0000259" key="2">
    <source>
        <dbReference type="Pfam" id="PF13229"/>
    </source>
</evidence>
<dbReference type="OrthoDB" id="1081538at2"/>
<accession>E0NPY1</accession>
<dbReference type="AlphaFoldDB" id="E0NPY1"/>
<feature type="signal peptide" evidence="1">
    <location>
        <begin position="1"/>
        <end position="19"/>
    </location>
</feature>
<comment type="caution">
    <text evidence="3">The sequence shown here is derived from an EMBL/GenBank/DDBJ whole genome shotgun (WGS) entry which is preliminary data.</text>
</comment>
<dbReference type="BioCyc" id="PMAR862515-HMP:GMOO-242-MONOMER"/>
<dbReference type="STRING" id="862515.HMPREF0658_0232"/>
<evidence type="ECO:0000256" key="1">
    <source>
        <dbReference type="SAM" id="SignalP"/>
    </source>
</evidence>
<dbReference type="HOGENOM" id="CLU_522596_0_0_10"/>
<gene>
    <name evidence="3" type="ORF">HMPREF0658_0232</name>
</gene>
<dbReference type="EMBL" id="AEEI01000008">
    <property type="protein sequence ID" value="EFM02857.1"/>
    <property type="molecule type" value="Genomic_DNA"/>
</dbReference>
<feature type="chain" id="PRO_5003138109" description="Right handed beta helix domain-containing protein" evidence="1">
    <location>
        <begin position="20"/>
        <end position="529"/>
    </location>
</feature>
<evidence type="ECO:0000313" key="3">
    <source>
        <dbReference type="EMBL" id="EFM02857.1"/>
    </source>
</evidence>
<dbReference type="RefSeq" id="WP_006947941.1">
    <property type="nucleotide sequence ID" value="NZ_BAJI01000005.1"/>
</dbReference>
<sequence length="529" mass="59003">MKRVSLIGLLLLTTAFAMAAKEYKVSTAAEFIKAIGSDRVITVSGELNLSDVLEYAYCCVAVKLATIQEGDTPKAHAYRDEVFDGYQLVLNQCVNLVIQGTDGAAIVVSPRYAYPLSFRNCRNMTLRNLTIGHTDEGYCQGGVLEFQSCEDVQIDRCELFGCGIEGITATNTSRLNCTKSIIRDCSYSIMTLSQGFNSKFTDCDFYRCREFSLVNIANSSNTAFVRCRFTQNRGTLFASNGQNNVSLRNCEIHHTGQLGNIDICKFPSTTYVQDDVELNDRGIGPTVRLQLSASKEGEVTADEDECGGEEEVDENEGALTPEELWGQEIIDDWQDVGIELPAGKPSNIKELVTVFCKAWPSGEDSPQRAFLNFLNGKGAYRRYNFQQPDEPVDATSSIYAYTDKSGREVAFEISEGWLTVFLPDTGVDLAAALWKRNNGHKLFIVCLTYTSYQNDQQLILCYDFNPDTNTLSPDLRTSERIAPGYDGLLRLPQRGTSLTIINKEASDTGNYEQYWNGQNFNKRVPMRHD</sequence>
<name>E0NPY1_9BACT</name>
<dbReference type="InterPro" id="IPR039448">
    <property type="entry name" value="Beta_helix"/>
</dbReference>
<reference evidence="3" key="1">
    <citation type="submission" date="2010-07" db="EMBL/GenBank/DDBJ databases">
        <authorList>
            <person name="Muzny D."/>
            <person name="Qin X."/>
            <person name="Deng J."/>
            <person name="Jiang H."/>
            <person name="Liu Y."/>
            <person name="Qu J."/>
            <person name="Song X.-Z."/>
            <person name="Zhang L."/>
            <person name="Thornton R."/>
            <person name="Coyle M."/>
            <person name="Francisco L."/>
            <person name="Jackson L."/>
            <person name="Javaid M."/>
            <person name="Korchina V."/>
            <person name="Kovar C."/>
            <person name="Mata R."/>
            <person name="Mathew T."/>
            <person name="Ngo R."/>
            <person name="Nguyen L."/>
            <person name="Nguyen N."/>
            <person name="Okwuonu G."/>
            <person name="Ongeri F."/>
            <person name="Pham C."/>
            <person name="Simmons D."/>
            <person name="Wilczek-Boney K."/>
            <person name="Hale W."/>
            <person name="Jakkamsetti A."/>
            <person name="Pham P."/>
            <person name="Ruth R."/>
            <person name="San Lucas F."/>
            <person name="Warren J."/>
            <person name="Zhang J."/>
            <person name="Zhao Z."/>
            <person name="Zhou C."/>
            <person name="Zhu D."/>
            <person name="Lee S."/>
            <person name="Bess C."/>
            <person name="Blankenburg K."/>
            <person name="Forbes L."/>
            <person name="Fu Q."/>
            <person name="Gubbala S."/>
            <person name="Hirani K."/>
            <person name="Jayaseelan J.C."/>
            <person name="Lara F."/>
            <person name="Munidasa M."/>
            <person name="Palculict T."/>
            <person name="Patil S."/>
            <person name="Pu L.-L."/>
            <person name="Saada N."/>
            <person name="Tang L."/>
            <person name="Weissenberger G."/>
            <person name="Zhu Y."/>
            <person name="Hemphill L."/>
            <person name="Shang Y."/>
            <person name="Youmans B."/>
            <person name="Ayvaz T."/>
            <person name="Ross M."/>
            <person name="Santibanez J."/>
            <person name="Aqrawi P."/>
            <person name="Gross S."/>
            <person name="Joshi V."/>
            <person name="Fowler G."/>
            <person name="Nazareth L."/>
            <person name="Reid J."/>
            <person name="Worley K."/>
            <person name="Petrosino J."/>
            <person name="Highlander S."/>
            <person name="Gibbs R."/>
        </authorList>
    </citation>
    <scope>NUCLEOTIDE SEQUENCE [LARGE SCALE GENOMIC DNA]</scope>
    <source>
        <strain evidence="3">DSM 16973</strain>
    </source>
</reference>
<dbReference type="eggNOG" id="ENOG50331E4">
    <property type="taxonomic scope" value="Bacteria"/>
</dbReference>
<dbReference type="Gene3D" id="2.160.20.10">
    <property type="entry name" value="Single-stranded right-handed beta-helix, Pectin lyase-like"/>
    <property type="match status" value="1"/>
</dbReference>
<keyword evidence="1" id="KW-0732">Signal</keyword>
<proteinExistence type="predicted"/>
<dbReference type="Proteomes" id="UP000004394">
    <property type="component" value="Unassembled WGS sequence"/>
</dbReference>
<evidence type="ECO:0000313" key="4">
    <source>
        <dbReference type="Proteomes" id="UP000004394"/>
    </source>
</evidence>
<organism evidence="3 4">
    <name type="scientific">Hoylesella marshii DSM 16973 = JCM 13450</name>
    <dbReference type="NCBI Taxonomy" id="862515"/>
    <lineage>
        <taxon>Bacteria</taxon>
        <taxon>Pseudomonadati</taxon>
        <taxon>Bacteroidota</taxon>
        <taxon>Bacteroidia</taxon>
        <taxon>Bacteroidales</taxon>
        <taxon>Prevotellaceae</taxon>
        <taxon>Hoylesella</taxon>
    </lineage>
</organism>
<keyword evidence="4" id="KW-1185">Reference proteome</keyword>
<dbReference type="InterPro" id="IPR011050">
    <property type="entry name" value="Pectin_lyase_fold/virulence"/>
</dbReference>
<dbReference type="SUPFAM" id="SSF51126">
    <property type="entry name" value="Pectin lyase-like"/>
    <property type="match status" value="1"/>
</dbReference>
<feature type="domain" description="Right handed beta helix" evidence="2">
    <location>
        <begin position="118"/>
        <end position="256"/>
    </location>
</feature>
<protein>
    <recommendedName>
        <fullName evidence="2">Right handed beta helix domain-containing protein</fullName>
    </recommendedName>
</protein>